<evidence type="ECO:0000313" key="1">
    <source>
        <dbReference type="EMBL" id="KAI5083954.1"/>
    </source>
</evidence>
<name>A0A9D4VCR8_ADICA</name>
<accession>A0A9D4VCR8</accession>
<dbReference type="Proteomes" id="UP000886520">
    <property type="component" value="Chromosome 1"/>
</dbReference>
<proteinExistence type="predicted"/>
<comment type="caution">
    <text evidence="1">The sequence shown here is derived from an EMBL/GenBank/DDBJ whole genome shotgun (WGS) entry which is preliminary data.</text>
</comment>
<dbReference type="EMBL" id="JABFUD020000001">
    <property type="protein sequence ID" value="KAI5083954.1"/>
    <property type="molecule type" value="Genomic_DNA"/>
</dbReference>
<dbReference type="AlphaFoldDB" id="A0A9D4VCR8"/>
<reference evidence="1" key="1">
    <citation type="submission" date="2021-01" db="EMBL/GenBank/DDBJ databases">
        <title>Adiantum capillus-veneris genome.</title>
        <authorList>
            <person name="Fang Y."/>
            <person name="Liao Q."/>
        </authorList>
    </citation>
    <scope>NUCLEOTIDE SEQUENCE</scope>
    <source>
        <strain evidence="1">H3</strain>
        <tissue evidence="1">Leaf</tissue>
    </source>
</reference>
<keyword evidence="2" id="KW-1185">Reference proteome</keyword>
<gene>
    <name evidence="1" type="ORF">GOP47_0000123</name>
</gene>
<sequence length="89" mass="9625">MEGSSFPLTFGDHAVDQISTLGDEGGAYCTAFEFTDDYFKLHQNSEPDAGKQEQDRGGPKIGWGAYCIKGILLASPFKFDRGAAAKNDD</sequence>
<evidence type="ECO:0000313" key="2">
    <source>
        <dbReference type="Proteomes" id="UP000886520"/>
    </source>
</evidence>
<organism evidence="1 2">
    <name type="scientific">Adiantum capillus-veneris</name>
    <name type="common">Maidenhair fern</name>
    <dbReference type="NCBI Taxonomy" id="13818"/>
    <lineage>
        <taxon>Eukaryota</taxon>
        <taxon>Viridiplantae</taxon>
        <taxon>Streptophyta</taxon>
        <taxon>Embryophyta</taxon>
        <taxon>Tracheophyta</taxon>
        <taxon>Polypodiopsida</taxon>
        <taxon>Polypodiidae</taxon>
        <taxon>Polypodiales</taxon>
        <taxon>Pteridineae</taxon>
        <taxon>Pteridaceae</taxon>
        <taxon>Vittarioideae</taxon>
        <taxon>Adiantum</taxon>
    </lineage>
</organism>
<protein>
    <submittedName>
        <fullName evidence="1">Uncharacterized protein</fullName>
    </submittedName>
</protein>